<sequence>MSKKKIRPVWDNGEIGAHDPREDSHHLFSIPKRNRVCTKIRKKIDQFVAEKNWNSKKAGQLLQEIYHHILTYEPEDSCKLCFQYFQRKEKSAYNCERAKQDADVMITLIGQKILSIPQNATFVRFNAHAVKSGTGKGRNNPIIPQCPECWEYYMGLKRKMGCGG</sequence>
<name>A0A7C4M3F9_UNCC3</name>
<reference evidence="2" key="1">
    <citation type="journal article" date="2020" name="mSystems">
        <title>Genome- and Community-Level Interaction Insights into Carbon Utilization and Element Cycling Functions of Hydrothermarchaeota in Hydrothermal Sediment.</title>
        <authorList>
            <person name="Zhou Z."/>
            <person name="Liu Y."/>
            <person name="Xu W."/>
            <person name="Pan J."/>
            <person name="Luo Z.H."/>
            <person name="Li M."/>
        </authorList>
    </citation>
    <scope>NUCLEOTIDE SEQUENCE [LARGE SCALE GENOMIC DNA]</scope>
    <source>
        <strain evidence="2">SpSt-579</strain>
    </source>
</reference>
<feature type="region of interest" description="Disordered" evidence="1">
    <location>
        <begin position="1"/>
        <end position="23"/>
    </location>
</feature>
<dbReference type="AlphaFoldDB" id="A0A7C4M3F9"/>
<comment type="caution">
    <text evidence="2">The sequence shown here is derived from an EMBL/GenBank/DDBJ whole genome shotgun (WGS) entry which is preliminary data.</text>
</comment>
<evidence type="ECO:0000256" key="1">
    <source>
        <dbReference type="SAM" id="MobiDB-lite"/>
    </source>
</evidence>
<organism evidence="2">
    <name type="scientific">candidate division CPR3 bacterium</name>
    <dbReference type="NCBI Taxonomy" id="2268181"/>
    <lineage>
        <taxon>Bacteria</taxon>
        <taxon>Bacteria division CPR3</taxon>
    </lineage>
</organism>
<proteinExistence type="predicted"/>
<gene>
    <name evidence="2" type="ORF">ENT43_03065</name>
</gene>
<accession>A0A7C4M3F9</accession>
<evidence type="ECO:0000313" key="2">
    <source>
        <dbReference type="EMBL" id="HGT71212.1"/>
    </source>
</evidence>
<dbReference type="EMBL" id="DSYQ01000014">
    <property type="protein sequence ID" value="HGT71212.1"/>
    <property type="molecule type" value="Genomic_DNA"/>
</dbReference>
<protein>
    <submittedName>
        <fullName evidence="2">Uncharacterized protein</fullName>
    </submittedName>
</protein>